<proteinExistence type="predicted"/>
<reference evidence="3" key="1">
    <citation type="submission" date="2016-04" db="EMBL/GenBank/DDBJ databases">
        <authorList>
            <person name="Nguyen H.D."/>
            <person name="Samba Siva P."/>
            <person name="Cullis J."/>
            <person name="Levesque C.A."/>
            <person name="Hambleton S."/>
        </authorList>
    </citation>
    <scope>NUCLEOTIDE SEQUENCE</scope>
    <source>
        <strain evidence="3">DAOMC 236422</strain>
    </source>
</reference>
<evidence type="ECO:0000313" key="4">
    <source>
        <dbReference type="Proteomes" id="UP000078113"/>
    </source>
</evidence>
<feature type="compositionally biased region" description="Basic residues" evidence="1">
    <location>
        <begin position="393"/>
        <end position="403"/>
    </location>
</feature>
<dbReference type="InterPro" id="IPR039913">
    <property type="entry name" value="RPAP1/Rba50"/>
</dbReference>
<feature type="region of interest" description="Disordered" evidence="1">
    <location>
        <begin position="812"/>
        <end position="838"/>
    </location>
</feature>
<feature type="compositionally biased region" description="Basic and acidic residues" evidence="1">
    <location>
        <begin position="148"/>
        <end position="158"/>
    </location>
</feature>
<feature type="compositionally biased region" description="Low complexity" evidence="1">
    <location>
        <begin position="124"/>
        <end position="138"/>
    </location>
</feature>
<dbReference type="Proteomes" id="UP000078113">
    <property type="component" value="Unassembled WGS sequence"/>
</dbReference>
<feature type="compositionally biased region" description="Basic and acidic residues" evidence="1">
    <location>
        <begin position="829"/>
        <end position="838"/>
    </location>
</feature>
<gene>
    <name evidence="3" type="ORF">A4X09_0g5223</name>
</gene>
<sequence>MEDNFESSPLSGVRERATRSKFRAPPSRADEVSSSNSSGPKKSRFQLAKEAERLKAEQSSISSSQDVGPVQEVERKDVPDPTDLPSAQSDADEVWLDANGIPLSAFKKAMLQRRGLGPPGRVGSRSQPDPSTNSSSSQHTPEAVSTSSRERTPSKDNAQDGELETISKENDAKVAAMSPDEVKQEVEELQDQIGSDLLEKFRQLATLRSKATQQSAERQEPGQASNSEVAPAKKSVSFDIPVKDSTTASGSSQGAELVKNVEQAPSELHFHEHTSDPNLDAIRLTHSGSLVSAILASQKTNEEVYSMPMLLSLVQSSAPTQRQLGLTVLARAISNSSSDLETLLGAEKYIKAVLRVAALAARYTLSDRHRGVISSARRCLIAVLSALSSGRHLDRRRPSRRARNQTQQKRDGSQSTASAAAPILSAGGNGFPEDLERDLTQSLPNSSAASLLVSDLLQSGLVSGLQSDLVSCDRILSTKVHKTAMSNSKDLPAELTDAIEAVTEAASILQMIARTSDLHAENIVAHEDEAGHHTSSAGDTALQILVRQGIRARRWPRLNDGQPHLDVIPEVLALVATICNSTPRAALKLTQQTNVANTLLRFIALPPWGLDDSEGEAKPSTETDSERWMLRNWELFSSTLLAYGGLSKHSLEGALLDAWSLWLDVSDWTQQATFLDASSSPASVRLVQIRCASRLLQLFGSWIARAASSEGDFEDLTWTDVSTTKDVALAILDKLAGQSQRSTDLVGGDIDRAQGSAHRSEELHLLASAVTLLSTWLQAATDSARNPALQLITELRTNVKLNALFGTTLAETERMLGEEEEGNDDTPEGDGREGKDDARGQEMRLTLCTSAVEAIQAIHELSRHLAMAAATAAGTGPSPSAEGRHQPSELPTPWRDLAKGTAKVATRFAALGIDDEERRLR</sequence>
<feature type="compositionally biased region" description="Polar residues" evidence="1">
    <location>
        <begin position="1"/>
        <end position="10"/>
    </location>
</feature>
<evidence type="ECO:0000259" key="2">
    <source>
        <dbReference type="Pfam" id="PF08621"/>
    </source>
</evidence>
<dbReference type="GO" id="GO:0006366">
    <property type="term" value="P:transcription by RNA polymerase II"/>
    <property type="evidence" value="ECO:0007669"/>
    <property type="project" value="InterPro"/>
</dbReference>
<protein>
    <recommendedName>
        <fullName evidence="2">RPAP1 N-terminal domain-containing protein</fullName>
    </recommendedName>
</protein>
<feature type="region of interest" description="Disordered" evidence="1">
    <location>
        <begin position="1"/>
        <end position="94"/>
    </location>
</feature>
<feature type="region of interest" description="Disordered" evidence="1">
    <location>
        <begin position="109"/>
        <end position="189"/>
    </location>
</feature>
<name>A0A8X7N662_9BASI</name>
<dbReference type="Pfam" id="PF08621">
    <property type="entry name" value="RPAP1_N"/>
    <property type="match status" value="1"/>
</dbReference>
<feature type="region of interest" description="Disordered" evidence="1">
    <location>
        <begin position="869"/>
        <end position="895"/>
    </location>
</feature>
<feature type="compositionally biased region" description="Acidic residues" evidence="1">
    <location>
        <begin position="818"/>
        <end position="828"/>
    </location>
</feature>
<evidence type="ECO:0000256" key="1">
    <source>
        <dbReference type="SAM" id="MobiDB-lite"/>
    </source>
</evidence>
<feature type="compositionally biased region" description="Polar residues" evidence="1">
    <location>
        <begin position="209"/>
        <end position="228"/>
    </location>
</feature>
<keyword evidence="4" id="KW-1185">Reference proteome</keyword>
<feature type="domain" description="RPAP1 N-terminal" evidence="2">
    <location>
        <begin position="164"/>
        <end position="203"/>
    </location>
</feature>
<dbReference type="EMBL" id="LWDG02000256">
    <property type="protein sequence ID" value="KAE8267122.1"/>
    <property type="molecule type" value="Genomic_DNA"/>
</dbReference>
<reference evidence="3" key="2">
    <citation type="journal article" date="2019" name="IMA Fungus">
        <title>Genome sequencing and comparison of five Tilletia species to identify candidate genes for the detection of regulated species infecting wheat.</title>
        <authorList>
            <person name="Nguyen H.D.T."/>
            <person name="Sultana T."/>
            <person name="Kesanakurti P."/>
            <person name="Hambleton S."/>
        </authorList>
    </citation>
    <scope>NUCLEOTIDE SEQUENCE</scope>
    <source>
        <strain evidence="3">DAOMC 236422</strain>
    </source>
</reference>
<accession>A0A8X7N662</accession>
<feature type="region of interest" description="Disordered" evidence="1">
    <location>
        <begin position="209"/>
        <end position="256"/>
    </location>
</feature>
<feature type="region of interest" description="Disordered" evidence="1">
    <location>
        <begin position="392"/>
        <end position="418"/>
    </location>
</feature>
<dbReference type="AlphaFoldDB" id="A0A8X7N662"/>
<organism evidence="3 4">
    <name type="scientific">Tilletia walkeri</name>
    <dbReference type="NCBI Taxonomy" id="117179"/>
    <lineage>
        <taxon>Eukaryota</taxon>
        <taxon>Fungi</taxon>
        <taxon>Dikarya</taxon>
        <taxon>Basidiomycota</taxon>
        <taxon>Ustilaginomycotina</taxon>
        <taxon>Exobasidiomycetes</taxon>
        <taxon>Tilletiales</taxon>
        <taxon>Tilletiaceae</taxon>
        <taxon>Tilletia</taxon>
    </lineage>
</organism>
<feature type="compositionally biased region" description="Low complexity" evidence="1">
    <location>
        <begin position="869"/>
        <end position="881"/>
    </location>
</feature>
<feature type="compositionally biased region" description="Polar residues" evidence="1">
    <location>
        <begin position="244"/>
        <end position="254"/>
    </location>
</feature>
<feature type="compositionally biased region" description="Polar residues" evidence="1">
    <location>
        <begin position="57"/>
        <end position="66"/>
    </location>
</feature>
<evidence type="ECO:0000313" key="3">
    <source>
        <dbReference type="EMBL" id="KAE8267122.1"/>
    </source>
</evidence>
<dbReference type="PANTHER" id="PTHR21483">
    <property type="entry name" value="RNA POLYMERASE II-ASSOCIATED PROTEIN 1"/>
    <property type="match status" value="1"/>
</dbReference>
<dbReference type="InterPro" id="IPR013930">
    <property type="entry name" value="RPAP1_N"/>
</dbReference>
<dbReference type="PANTHER" id="PTHR21483:SF18">
    <property type="entry name" value="RNA POLYMERASE II-ASSOCIATED PROTEIN 1"/>
    <property type="match status" value="1"/>
</dbReference>
<feature type="compositionally biased region" description="Basic and acidic residues" evidence="1">
    <location>
        <begin position="47"/>
        <end position="56"/>
    </location>
</feature>
<comment type="caution">
    <text evidence="3">The sequence shown here is derived from an EMBL/GenBank/DDBJ whole genome shotgun (WGS) entry which is preliminary data.</text>
</comment>